<sequence length="302" mass="32726">MTIALTGGTGFVGQALIEQARAQGVVVQALARKPQERRNGVDWIAGDLGDRKALAKLVDGTEAVIHVAGLTHAQNPAAFEEANVAGTLAVIEAAHAAGVQRLIFVSSLSAREPGLSAYGASKARAERVVKASGLDWTIVRPPTVYGPRDKDVFELFRSAKWGVIPTPKEGRSSLIHVEDLARLLLALMPGGEGVSHMNFEPDDGKRGGWSHYELARMIGWSVGRRPKVIGLSKRTMQWAAKADAMLRGAKAKLTLDRVGYMTHPDWVVSLGARVPAALWRPRVETREGMKATAQWYRAEGWL</sequence>
<dbReference type="InterPro" id="IPR036291">
    <property type="entry name" value="NAD(P)-bd_dom_sf"/>
</dbReference>
<protein>
    <submittedName>
        <fullName evidence="2">NAD(P)-dependent oxidoreductase</fullName>
    </submittedName>
</protein>
<dbReference type="RefSeq" id="WP_339588670.1">
    <property type="nucleotide sequence ID" value="NZ_JBBHJZ010000004.1"/>
</dbReference>
<gene>
    <name evidence="2" type="ORF">WG901_18915</name>
</gene>
<dbReference type="Pfam" id="PF01370">
    <property type="entry name" value="Epimerase"/>
    <property type="match status" value="1"/>
</dbReference>
<dbReference type="Proteomes" id="UP001361239">
    <property type="component" value="Unassembled WGS sequence"/>
</dbReference>
<proteinExistence type="predicted"/>
<dbReference type="SUPFAM" id="SSF51735">
    <property type="entry name" value="NAD(P)-binding Rossmann-fold domains"/>
    <property type="match status" value="1"/>
</dbReference>
<organism evidence="2 3">
    <name type="scientific">Novosphingobium anseongense</name>
    <dbReference type="NCBI Taxonomy" id="3133436"/>
    <lineage>
        <taxon>Bacteria</taxon>
        <taxon>Pseudomonadati</taxon>
        <taxon>Pseudomonadota</taxon>
        <taxon>Alphaproteobacteria</taxon>
        <taxon>Sphingomonadales</taxon>
        <taxon>Sphingomonadaceae</taxon>
        <taxon>Novosphingobium</taxon>
    </lineage>
</organism>
<dbReference type="Gene3D" id="3.40.50.720">
    <property type="entry name" value="NAD(P)-binding Rossmann-like Domain"/>
    <property type="match status" value="1"/>
</dbReference>
<reference evidence="2 3" key="1">
    <citation type="submission" date="2024-03" db="EMBL/GenBank/DDBJ databases">
        <authorList>
            <person name="Jo J.-H."/>
        </authorList>
    </citation>
    <scope>NUCLEOTIDE SEQUENCE [LARGE SCALE GENOMIC DNA]</scope>
    <source>
        <strain evidence="2 3">PS1R-30</strain>
    </source>
</reference>
<evidence type="ECO:0000313" key="2">
    <source>
        <dbReference type="EMBL" id="MEJ5978732.1"/>
    </source>
</evidence>
<dbReference type="PANTHER" id="PTHR43245">
    <property type="entry name" value="BIFUNCTIONAL POLYMYXIN RESISTANCE PROTEIN ARNA"/>
    <property type="match status" value="1"/>
</dbReference>
<dbReference type="InterPro" id="IPR050177">
    <property type="entry name" value="Lipid_A_modif_metabolic_enz"/>
</dbReference>
<dbReference type="InterPro" id="IPR001509">
    <property type="entry name" value="Epimerase_deHydtase"/>
</dbReference>
<name>A0ABU8S0D2_9SPHN</name>
<keyword evidence="3" id="KW-1185">Reference proteome</keyword>
<dbReference type="EMBL" id="JBBHJZ010000004">
    <property type="protein sequence ID" value="MEJ5978732.1"/>
    <property type="molecule type" value="Genomic_DNA"/>
</dbReference>
<evidence type="ECO:0000313" key="3">
    <source>
        <dbReference type="Proteomes" id="UP001361239"/>
    </source>
</evidence>
<feature type="domain" description="Ketoreductase" evidence="1">
    <location>
        <begin position="1"/>
        <end position="142"/>
    </location>
</feature>
<comment type="caution">
    <text evidence="2">The sequence shown here is derived from an EMBL/GenBank/DDBJ whole genome shotgun (WGS) entry which is preliminary data.</text>
</comment>
<accession>A0ABU8S0D2</accession>
<dbReference type="SMART" id="SM00822">
    <property type="entry name" value="PKS_KR"/>
    <property type="match status" value="1"/>
</dbReference>
<dbReference type="PANTHER" id="PTHR43245:SF58">
    <property type="entry name" value="BLL5923 PROTEIN"/>
    <property type="match status" value="1"/>
</dbReference>
<dbReference type="InterPro" id="IPR057326">
    <property type="entry name" value="KR_dom"/>
</dbReference>
<evidence type="ECO:0000259" key="1">
    <source>
        <dbReference type="SMART" id="SM00822"/>
    </source>
</evidence>